<dbReference type="PROSITE" id="PS50097">
    <property type="entry name" value="BTB"/>
    <property type="match status" value="1"/>
</dbReference>
<dbReference type="SMART" id="SM00612">
    <property type="entry name" value="Kelch"/>
    <property type="match status" value="6"/>
</dbReference>
<protein>
    <recommendedName>
        <fullName evidence="3">BTB domain-containing protein</fullName>
    </recommendedName>
</protein>
<dbReference type="Pfam" id="PF01344">
    <property type="entry name" value="Kelch_1"/>
    <property type="match status" value="2"/>
</dbReference>
<keyword evidence="1" id="KW-0880">Kelch repeat</keyword>
<dbReference type="SMART" id="SM00225">
    <property type="entry name" value="BTB"/>
    <property type="match status" value="1"/>
</dbReference>
<reference evidence="4" key="1">
    <citation type="submission" date="2021-01" db="UniProtKB">
        <authorList>
            <consortium name="EnsemblMetazoa"/>
        </authorList>
    </citation>
    <scope>IDENTIFICATION</scope>
</reference>
<keyword evidence="5" id="KW-1185">Reference proteome</keyword>
<evidence type="ECO:0000313" key="4">
    <source>
        <dbReference type="EnsemblMetazoa" id="CLYHEMP005597.1"/>
    </source>
</evidence>
<accession>A0A7M5U321</accession>
<organism evidence="4 5">
    <name type="scientific">Clytia hemisphaerica</name>
    <dbReference type="NCBI Taxonomy" id="252671"/>
    <lineage>
        <taxon>Eukaryota</taxon>
        <taxon>Metazoa</taxon>
        <taxon>Cnidaria</taxon>
        <taxon>Hydrozoa</taxon>
        <taxon>Hydroidolina</taxon>
        <taxon>Leptothecata</taxon>
        <taxon>Obeliida</taxon>
        <taxon>Clytiidae</taxon>
        <taxon>Clytia</taxon>
    </lineage>
</organism>
<dbReference type="PANTHER" id="PTHR45632">
    <property type="entry name" value="LD33804P"/>
    <property type="match status" value="1"/>
</dbReference>
<evidence type="ECO:0000313" key="5">
    <source>
        <dbReference type="Proteomes" id="UP000594262"/>
    </source>
</evidence>
<dbReference type="Gene3D" id="1.25.40.420">
    <property type="match status" value="1"/>
</dbReference>
<dbReference type="Proteomes" id="UP000594262">
    <property type="component" value="Unplaced"/>
</dbReference>
<evidence type="ECO:0000256" key="1">
    <source>
        <dbReference type="ARBA" id="ARBA00022441"/>
    </source>
</evidence>
<dbReference type="AlphaFoldDB" id="A0A7M5U321"/>
<dbReference type="InterPro" id="IPR011043">
    <property type="entry name" value="Gal_Oxase/kelch_b-propeller"/>
</dbReference>
<dbReference type="FunFam" id="1.25.40.420:FF:000001">
    <property type="entry name" value="Kelch-like family member 12"/>
    <property type="match status" value="1"/>
</dbReference>
<dbReference type="EnsemblMetazoa" id="CLYHEMT005597.1">
    <property type="protein sequence ID" value="CLYHEMP005597.1"/>
    <property type="gene ID" value="CLYHEMG005597"/>
</dbReference>
<dbReference type="SMART" id="SM00875">
    <property type="entry name" value="BACK"/>
    <property type="match status" value="1"/>
</dbReference>
<dbReference type="Gene3D" id="2.120.10.80">
    <property type="entry name" value="Kelch-type beta propeller"/>
    <property type="match status" value="2"/>
</dbReference>
<dbReference type="Pfam" id="PF07707">
    <property type="entry name" value="BACK"/>
    <property type="match status" value="1"/>
</dbReference>
<dbReference type="SUPFAM" id="SSF50965">
    <property type="entry name" value="Galactose oxidase, central domain"/>
    <property type="match status" value="1"/>
</dbReference>
<dbReference type="OrthoDB" id="45365at2759"/>
<dbReference type="SUPFAM" id="SSF54695">
    <property type="entry name" value="POZ domain"/>
    <property type="match status" value="1"/>
</dbReference>
<dbReference type="PANTHER" id="PTHR45632:SF17">
    <property type="entry name" value="KELCH-LIKE PROTEIN 31"/>
    <property type="match status" value="1"/>
</dbReference>
<dbReference type="Pfam" id="PF24681">
    <property type="entry name" value="Kelch_KLHDC2_KLHL20_DRC7"/>
    <property type="match status" value="1"/>
</dbReference>
<feature type="domain" description="BTB" evidence="3">
    <location>
        <begin position="81"/>
        <end position="148"/>
    </location>
</feature>
<dbReference type="InterPro" id="IPR006652">
    <property type="entry name" value="Kelch_1"/>
</dbReference>
<dbReference type="InterPro" id="IPR017096">
    <property type="entry name" value="BTB-kelch_protein"/>
</dbReference>
<name>A0A7M5U321_9CNID</name>
<dbReference type="InterPro" id="IPR011333">
    <property type="entry name" value="SKP1/BTB/POZ_sf"/>
</dbReference>
<dbReference type="RefSeq" id="XP_066920632.1">
    <property type="nucleotide sequence ID" value="XM_067064531.1"/>
</dbReference>
<dbReference type="Gene3D" id="3.30.710.10">
    <property type="entry name" value="Potassium Channel Kv1.1, Chain A"/>
    <property type="match status" value="1"/>
</dbReference>
<dbReference type="InterPro" id="IPR000210">
    <property type="entry name" value="BTB/POZ_dom"/>
</dbReference>
<keyword evidence="2" id="KW-0677">Repeat</keyword>
<dbReference type="Pfam" id="PF00651">
    <property type="entry name" value="BTB"/>
    <property type="match status" value="1"/>
</dbReference>
<dbReference type="GeneID" id="136807911"/>
<sequence length="621" mass="69511">MAARCTLLPGIKKRKKINERMADARTESVTSVDSECESVDSAAICTNTTTNKLNTKYPDFQHSQTILQSMNQHRKEITKLCDVVLKIDDVQIHAHRSVLASCSEYFMAMFTNDMKETYESIVVMKDVKPDVISDLVDFVYTGHLDVNNDNVESTLEHSSLIQLPKAIDICCDFLEKQLDSTNCIGIRKFAALYQCTKDFLIKVDNFMKRHFLEIVESEEFVTLSITELKNLLCDQSLKVDNEEQVYNVVMKWVSHDQEDRGPKLHVLLSQVKLPLLSRECITDVLDKENLIKQNLKCRDLLDEAKNYHLQPENHSKLRNWRTSPRFSTAGLLFAVGGKETGELITDKVECFCLYEKKWKSVASLSCQRQQLCVCELNGNIYAIAGTDGTTRMNSVEMYSFEKNTWTATPSLQVCRSGAGAVSLRDVMYVLSGYDGRVCLTSVERYDDEACRWDYVSPMHIGRSFPGVAGLGGRLFIVGGNDGTAFLNTCEVYDPISDRWSHIAPMNTARAGIGCAVQDGILYAAGGFDGIQRLDTVEIYEPRMNAWSTAPSMTYSRDGVSLASYGGYIHAIGGIDGPSYLTSVEYYDPNSERWLTAFSMQKSRAAAGVAVLSSDKFISIGL</sequence>
<dbReference type="PIRSF" id="PIRSF037037">
    <property type="entry name" value="Kelch-like_protein_gigaxonin"/>
    <property type="match status" value="1"/>
</dbReference>
<proteinExistence type="predicted"/>
<dbReference type="InterPro" id="IPR011705">
    <property type="entry name" value="BACK"/>
</dbReference>
<dbReference type="InterPro" id="IPR015915">
    <property type="entry name" value="Kelch-typ_b-propeller"/>
</dbReference>
<evidence type="ECO:0000259" key="3">
    <source>
        <dbReference type="PROSITE" id="PS50097"/>
    </source>
</evidence>
<evidence type="ECO:0000256" key="2">
    <source>
        <dbReference type="ARBA" id="ARBA00022737"/>
    </source>
</evidence>